<dbReference type="SUPFAM" id="SSF103473">
    <property type="entry name" value="MFS general substrate transporter"/>
    <property type="match status" value="1"/>
</dbReference>
<evidence type="ECO:0000256" key="7">
    <source>
        <dbReference type="SAM" id="Phobius"/>
    </source>
</evidence>
<keyword evidence="3 7" id="KW-0812">Transmembrane</keyword>
<keyword evidence="2" id="KW-0813">Transport</keyword>
<feature type="domain" description="Major facilitator superfamily (MFS) profile" evidence="8">
    <location>
        <begin position="62"/>
        <end position="213"/>
    </location>
</feature>
<evidence type="ECO:0000313" key="9">
    <source>
        <dbReference type="EMBL" id="GMG31545.1"/>
    </source>
</evidence>
<dbReference type="InterPro" id="IPR011701">
    <property type="entry name" value="MFS"/>
</dbReference>
<evidence type="ECO:0000256" key="3">
    <source>
        <dbReference type="ARBA" id="ARBA00022692"/>
    </source>
</evidence>
<dbReference type="PANTHER" id="PTHR23511">
    <property type="entry name" value="SYNAPTIC VESICLE GLYCOPROTEIN 2"/>
    <property type="match status" value="1"/>
</dbReference>
<feature type="transmembrane region" description="Helical" evidence="7">
    <location>
        <begin position="160"/>
        <end position="179"/>
    </location>
</feature>
<dbReference type="Gene3D" id="1.20.1250.20">
    <property type="entry name" value="MFS general substrate transporter like domains"/>
    <property type="match status" value="1"/>
</dbReference>
<sequence>MTKFRSRLYKTDRARDFEHEQVRSSSHPTNSLPSKSDRYESRTAMSACDKFMRPSIDRVINGLWYLWPGWASSSMDIQSVEYEAIGLGDGSIMTNTYFSSPQLFASNMAFPMLSYVYWRDDPSSMKLTNINIATLAGTMLGQVLFGYLADKYGRKKMYGLELMLLITSTLGVVMSSNGVNHSMSVYAWLIWWRIVVGIGVGADYPLSAVITSE</sequence>
<evidence type="ECO:0000256" key="1">
    <source>
        <dbReference type="ARBA" id="ARBA00004141"/>
    </source>
</evidence>
<dbReference type="Proteomes" id="UP001165205">
    <property type="component" value="Unassembled WGS sequence"/>
</dbReference>
<feature type="region of interest" description="Disordered" evidence="6">
    <location>
        <begin position="19"/>
        <end position="39"/>
    </location>
</feature>
<keyword evidence="5 7" id="KW-0472">Membrane</keyword>
<dbReference type="InterPro" id="IPR020846">
    <property type="entry name" value="MFS_dom"/>
</dbReference>
<evidence type="ECO:0000256" key="5">
    <source>
        <dbReference type="ARBA" id="ARBA00023136"/>
    </source>
</evidence>
<dbReference type="PROSITE" id="PS50850">
    <property type="entry name" value="MFS"/>
    <property type="match status" value="1"/>
</dbReference>
<protein>
    <submittedName>
        <fullName evidence="9">Unnamed protein product</fullName>
    </submittedName>
</protein>
<dbReference type="PANTHER" id="PTHR23511:SF34">
    <property type="entry name" value="SYNAPTIC VESICLE GLYCOPROTEIN 2"/>
    <property type="match status" value="1"/>
</dbReference>
<evidence type="ECO:0000259" key="8">
    <source>
        <dbReference type="PROSITE" id="PS50850"/>
    </source>
</evidence>
<dbReference type="AlphaFoldDB" id="A0AAN4YNU1"/>
<organism evidence="9 10">
    <name type="scientific">Aspergillus oryzae</name>
    <name type="common">Yellow koji mold</name>
    <dbReference type="NCBI Taxonomy" id="5062"/>
    <lineage>
        <taxon>Eukaryota</taxon>
        <taxon>Fungi</taxon>
        <taxon>Dikarya</taxon>
        <taxon>Ascomycota</taxon>
        <taxon>Pezizomycotina</taxon>
        <taxon>Eurotiomycetes</taxon>
        <taxon>Eurotiomycetidae</taxon>
        <taxon>Eurotiales</taxon>
        <taxon>Aspergillaceae</taxon>
        <taxon>Aspergillus</taxon>
        <taxon>Aspergillus subgen. Circumdati</taxon>
    </lineage>
</organism>
<keyword evidence="4 7" id="KW-1133">Transmembrane helix</keyword>
<dbReference type="InterPro" id="IPR036259">
    <property type="entry name" value="MFS_trans_sf"/>
</dbReference>
<comment type="subcellular location">
    <subcellularLocation>
        <location evidence="1">Membrane</location>
        <topology evidence="1">Multi-pass membrane protein</topology>
    </subcellularLocation>
</comment>
<evidence type="ECO:0000256" key="2">
    <source>
        <dbReference type="ARBA" id="ARBA00022448"/>
    </source>
</evidence>
<evidence type="ECO:0000256" key="4">
    <source>
        <dbReference type="ARBA" id="ARBA00022989"/>
    </source>
</evidence>
<name>A0AAN4YNU1_ASPOZ</name>
<feature type="transmembrane region" description="Helical" evidence="7">
    <location>
        <begin position="185"/>
        <end position="206"/>
    </location>
</feature>
<evidence type="ECO:0000256" key="6">
    <source>
        <dbReference type="SAM" id="MobiDB-lite"/>
    </source>
</evidence>
<accession>A0AAN4YNU1</accession>
<dbReference type="EMBL" id="BSYA01000086">
    <property type="protein sequence ID" value="GMG31545.1"/>
    <property type="molecule type" value="Genomic_DNA"/>
</dbReference>
<evidence type="ECO:0000313" key="10">
    <source>
        <dbReference type="Proteomes" id="UP001165205"/>
    </source>
</evidence>
<reference evidence="9" key="1">
    <citation type="submission" date="2023-04" db="EMBL/GenBank/DDBJ databases">
        <title>Aspergillus oryzae NBRC 4228.</title>
        <authorList>
            <person name="Ichikawa N."/>
            <person name="Sato H."/>
            <person name="Tonouchi N."/>
        </authorList>
    </citation>
    <scope>NUCLEOTIDE SEQUENCE</scope>
    <source>
        <strain evidence="9">NBRC 4228</strain>
    </source>
</reference>
<dbReference type="Pfam" id="PF07690">
    <property type="entry name" value="MFS_1"/>
    <property type="match status" value="1"/>
</dbReference>
<gene>
    <name evidence="9" type="ORF">Aory04_000741900</name>
</gene>
<dbReference type="GO" id="GO:0016020">
    <property type="term" value="C:membrane"/>
    <property type="evidence" value="ECO:0007669"/>
    <property type="project" value="UniProtKB-SubCell"/>
</dbReference>
<feature type="compositionally biased region" description="Polar residues" evidence="6">
    <location>
        <begin position="23"/>
        <end position="34"/>
    </location>
</feature>
<proteinExistence type="predicted"/>
<comment type="caution">
    <text evidence="9">The sequence shown here is derived from an EMBL/GenBank/DDBJ whole genome shotgun (WGS) entry which is preliminary data.</text>
</comment>
<feature type="transmembrane region" description="Helical" evidence="7">
    <location>
        <begin position="130"/>
        <end position="148"/>
    </location>
</feature>
<dbReference type="GO" id="GO:0022857">
    <property type="term" value="F:transmembrane transporter activity"/>
    <property type="evidence" value="ECO:0007669"/>
    <property type="project" value="InterPro"/>
</dbReference>